<reference evidence="3" key="1">
    <citation type="journal article" date="2017" name="Nature">
        <title>The sunflower genome provides insights into oil metabolism, flowering and Asterid evolution.</title>
        <authorList>
            <person name="Badouin H."/>
            <person name="Gouzy J."/>
            <person name="Grassa C.J."/>
            <person name="Murat F."/>
            <person name="Staton S.E."/>
            <person name="Cottret L."/>
            <person name="Lelandais-Briere C."/>
            <person name="Owens G.L."/>
            <person name="Carrere S."/>
            <person name="Mayjonade B."/>
            <person name="Legrand L."/>
            <person name="Gill N."/>
            <person name="Kane N.C."/>
            <person name="Bowers J.E."/>
            <person name="Hubner S."/>
            <person name="Bellec A."/>
            <person name="Berard A."/>
            <person name="Berges H."/>
            <person name="Blanchet N."/>
            <person name="Boniface M.C."/>
            <person name="Brunel D."/>
            <person name="Catrice O."/>
            <person name="Chaidir N."/>
            <person name="Claudel C."/>
            <person name="Donnadieu C."/>
            <person name="Faraut T."/>
            <person name="Fievet G."/>
            <person name="Helmstetter N."/>
            <person name="King M."/>
            <person name="Knapp S.J."/>
            <person name="Lai Z."/>
            <person name="Le Paslier M.C."/>
            <person name="Lippi Y."/>
            <person name="Lorenzon L."/>
            <person name="Mandel J.R."/>
            <person name="Marage G."/>
            <person name="Marchand G."/>
            <person name="Marquand E."/>
            <person name="Bret-Mestries E."/>
            <person name="Morien E."/>
            <person name="Nambeesan S."/>
            <person name="Nguyen T."/>
            <person name="Pegot-Espagnet P."/>
            <person name="Pouilly N."/>
            <person name="Raftis F."/>
            <person name="Sallet E."/>
            <person name="Schiex T."/>
            <person name="Thomas J."/>
            <person name="Vandecasteele C."/>
            <person name="Vares D."/>
            <person name="Vear F."/>
            <person name="Vautrin S."/>
            <person name="Crespi M."/>
            <person name="Mangin B."/>
            <person name="Burke J.M."/>
            <person name="Salse J."/>
            <person name="Munos S."/>
            <person name="Vincourt P."/>
            <person name="Rieseberg L.H."/>
            <person name="Langlade N.B."/>
        </authorList>
    </citation>
    <scope>NUCLEOTIDE SEQUENCE [LARGE SCALE GENOMIC DNA]</scope>
    <source>
        <strain evidence="3">cv. SF193</strain>
    </source>
</reference>
<sequence>MSDCMSQCNFIHFWAKSHHFDLAGSRQHEFPAVISTYVSVVQRKKKWYFPNSISLRGECNKSPNCKETRKRSLRKSNKLAVWFFVRVCVRERERRQKSKVDIYIFSVSFSAQTQIQIRTQFKIPKLSLLFRRQAMSRRPSGLSRRLGDGAPVPFTGSLHPKSRPSPFLSIGLVLLGAFLIIGYLYNSASGRDSFHTLRFQVGSSCTSEIFQALPYLKNAYGDSMRKILHVGPDTCTVVSRLLREDDTEAWGVEPYDLDDADAKCNSLVRKGIVRVSDIKFPLPYRSKSFSLVIVSDALDYLSPKYLNKTLPELARVSSHGFIIFSGYPGQRTFKVDELSKFGRPAKLRSATWWIRFFVQSKIEENEDAIKKFELAAAKKHYQSGCQIFHLKSFI</sequence>
<dbReference type="PANTHER" id="PTHR34208:SF16">
    <property type="entry name" value="S-ADENOSYL-L-METHIONINE-DEPENDENT METHYLTRANSFERASE"/>
    <property type="match status" value="1"/>
</dbReference>
<dbReference type="Gene3D" id="3.40.50.150">
    <property type="entry name" value="Vaccinia Virus protein VP39"/>
    <property type="match status" value="1"/>
</dbReference>
<evidence type="ECO:0000256" key="1">
    <source>
        <dbReference type="SAM" id="Phobius"/>
    </source>
</evidence>
<gene>
    <name evidence="2" type="ORF">HannXRQ_Chr10g0319881</name>
</gene>
<keyword evidence="1" id="KW-0472">Membrane</keyword>
<dbReference type="InterPro" id="IPR044689">
    <property type="entry name" value="CGR2/3"/>
</dbReference>
<dbReference type="EMBL" id="CM007899">
    <property type="protein sequence ID" value="OTG13383.1"/>
    <property type="molecule type" value="Genomic_DNA"/>
</dbReference>
<keyword evidence="1" id="KW-0812">Transmembrane</keyword>
<feature type="transmembrane region" description="Helical" evidence="1">
    <location>
        <begin position="167"/>
        <end position="185"/>
    </location>
</feature>
<dbReference type="SUPFAM" id="SSF53335">
    <property type="entry name" value="S-adenosyl-L-methionine-dependent methyltransferases"/>
    <property type="match status" value="1"/>
</dbReference>
<keyword evidence="3" id="KW-1185">Reference proteome</keyword>
<dbReference type="Proteomes" id="UP000215914">
    <property type="component" value="Chromosome 10"/>
</dbReference>
<name>A0A251TRM7_HELAN</name>
<dbReference type="GO" id="GO:0045488">
    <property type="term" value="P:pectin metabolic process"/>
    <property type="evidence" value="ECO:0007669"/>
    <property type="project" value="InterPro"/>
</dbReference>
<accession>A0A251TRM7</accession>
<organism evidence="2 3">
    <name type="scientific">Helianthus annuus</name>
    <name type="common">Common sunflower</name>
    <dbReference type="NCBI Taxonomy" id="4232"/>
    <lineage>
        <taxon>Eukaryota</taxon>
        <taxon>Viridiplantae</taxon>
        <taxon>Streptophyta</taxon>
        <taxon>Embryophyta</taxon>
        <taxon>Tracheophyta</taxon>
        <taxon>Spermatophyta</taxon>
        <taxon>Magnoliopsida</taxon>
        <taxon>eudicotyledons</taxon>
        <taxon>Gunneridae</taxon>
        <taxon>Pentapetalae</taxon>
        <taxon>asterids</taxon>
        <taxon>campanulids</taxon>
        <taxon>Asterales</taxon>
        <taxon>Asteraceae</taxon>
        <taxon>Asteroideae</taxon>
        <taxon>Heliantheae alliance</taxon>
        <taxon>Heliantheae</taxon>
        <taxon>Helianthus</taxon>
    </lineage>
</organism>
<dbReference type="InterPro" id="IPR029063">
    <property type="entry name" value="SAM-dependent_MTases_sf"/>
</dbReference>
<evidence type="ECO:0000313" key="3">
    <source>
        <dbReference type="Proteomes" id="UP000215914"/>
    </source>
</evidence>
<dbReference type="AlphaFoldDB" id="A0A251TRM7"/>
<protein>
    <submittedName>
        <fullName evidence="2">Putative S-adenosyl-L-methionine-dependent methyltransferase</fullName>
    </submittedName>
</protein>
<keyword evidence="2" id="KW-0489">Methyltransferase</keyword>
<keyword evidence="1" id="KW-1133">Transmembrane helix</keyword>
<keyword evidence="2" id="KW-0808">Transferase</keyword>
<dbReference type="InParanoid" id="A0A251TRM7"/>
<proteinExistence type="predicted"/>
<dbReference type="PANTHER" id="PTHR34208">
    <property type="entry name" value="S-ADENOSYL-L-METHIONINE-DEPENDENT METHYLTRANSFERASE-RELATED"/>
    <property type="match status" value="1"/>
</dbReference>
<dbReference type="GO" id="GO:0032259">
    <property type="term" value="P:methylation"/>
    <property type="evidence" value="ECO:0007669"/>
    <property type="project" value="UniProtKB-KW"/>
</dbReference>
<dbReference type="GO" id="GO:0008168">
    <property type="term" value="F:methyltransferase activity"/>
    <property type="evidence" value="ECO:0007669"/>
    <property type="project" value="UniProtKB-KW"/>
</dbReference>
<evidence type="ECO:0000313" key="2">
    <source>
        <dbReference type="EMBL" id="OTG13383.1"/>
    </source>
</evidence>